<dbReference type="Gramene" id="OB08G17150.1">
    <property type="protein sequence ID" value="OB08G17150.1"/>
    <property type="gene ID" value="OB08G17150"/>
</dbReference>
<dbReference type="PROSITE" id="PS51194">
    <property type="entry name" value="HELICASE_CTER"/>
    <property type="match status" value="1"/>
</dbReference>
<accession>J3MRI6</accession>
<dbReference type="PANTHER" id="PTHR37769:SF1">
    <property type="entry name" value="OS08G0243900 PROTEIN"/>
    <property type="match status" value="1"/>
</dbReference>
<dbReference type="Pfam" id="PF00271">
    <property type="entry name" value="Helicase_C"/>
    <property type="match status" value="1"/>
</dbReference>
<dbReference type="GO" id="GO:0005524">
    <property type="term" value="F:ATP binding"/>
    <property type="evidence" value="ECO:0007669"/>
    <property type="project" value="InterPro"/>
</dbReference>
<dbReference type="InterPro" id="IPR001650">
    <property type="entry name" value="Helicase_C-like"/>
</dbReference>
<keyword evidence="7" id="KW-1185">Reference proteome</keyword>
<feature type="domain" description="MHD" evidence="3">
    <location>
        <begin position="402"/>
        <end position="643"/>
    </location>
</feature>
<dbReference type="EnsemblPlants" id="OB08G17150.1">
    <property type="protein sequence ID" value="OB08G17150.1"/>
    <property type="gene ID" value="OB08G17150"/>
</dbReference>
<dbReference type="InterPro" id="IPR018808">
    <property type="entry name" value="Muniscin_C"/>
</dbReference>
<evidence type="ECO:0000259" key="3">
    <source>
        <dbReference type="PROSITE" id="PS51072"/>
    </source>
</evidence>
<feature type="region of interest" description="Disordered" evidence="2">
    <location>
        <begin position="756"/>
        <end position="788"/>
    </location>
</feature>
<dbReference type="eggNOG" id="KOG2398">
    <property type="taxonomic scope" value="Eukaryota"/>
</dbReference>
<dbReference type="InterPro" id="IPR027417">
    <property type="entry name" value="P-loop_NTPase"/>
</dbReference>
<feature type="domain" description="Helicase ATP-binding" evidence="4">
    <location>
        <begin position="917"/>
        <end position="1096"/>
    </location>
</feature>
<evidence type="ECO:0000259" key="5">
    <source>
        <dbReference type="PROSITE" id="PS51194"/>
    </source>
</evidence>
<dbReference type="Gene3D" id="3.40.50.10810">
    <property type="entry name" value="Tandem AAA-ATPase domain"/>
    <property type="match status" value="1"/>
</dbReference>
<dbReference type="HOGENOM" id="CLU_252279_0_0_1"/>
<sequence>MACLAISLQPVNGPDILLQTRSWFPVSRALAAVSAFRLARLHLARGKQQLQQSASSAAAAASLDAIGDDPLAAGSGQLVVGVESQYRVVYRLVNSIYVLGVTTSSDHASPAVHAFAVADAVNQAVSVVVAACRGVDVTPDKVHRKYPEVYLALDLVLHGVGSVRLSQILATIHGDNLARMVNSSPDAEARARGADPWPAVEHLAHDRHAARDGFTGASFELPQETLAAGDEFSASNIAPAAAAATGDEAPPEEAAPAEKDPFAASELVNKPEEALVGGFKKNKETAIVVADPAAALAGLEVTTLPPAEATKPTFIGVEGFEGDYGGIEFSNEEASLAEAFQGFNAPFGGGLDASEFVTTTKKDHKDKSITGLELLATSAGQATNAAGGTPLENLLVTKSTEMTAPELYIVEEINAEFKESILARVGLKGTIFLRTLPPKKVAGKETEFSFRLEGTSGMKKAALQSAVLSNLENGMFHVRTPPKEEPIPIMKYSFLPKHSPLPLRMRLVKRHSGTLLSVMIQFASNPMMPQPLSNVTFIIKLPVDPTLLNVSPKAVLNRAERELRWHIPDIPLKGPAGRLRARMPVDQDSKDDLATTGIEYNCVPLPKVELLMKNCQVQGHFGPHKNIDDKTDPLSLNGIFPVIISIPHLVEASTVVRHRKEAKVLQHHSREAALSPSIVVHGRGTGGRGSRGRNGARQKGKGVSVVPISVENRICAWGYSTAAVLVRICNCSMVKAEERETAIMAISNAVAENRVHMERKKRKSDPNYHSHDGTVANTRQRTRKGDLDPQADNLKELWDAFTVALESTQLNTSEGAANTKQVDNKRQVDNDCNHDICVYDDLGQVCHTCGLIVEAADKIFHSQWKKVPRKRTNVYEACSKKVDTDAISLSEDIAIHPRHAKNIQPHQLEGFKFLVNNLVTDKPRGCILVDAPGSGEIFMLISFIQGFMARYPTARPLIVLPEGILGIWKQEFQQWQVEDIPLYDFSSIKADKRVEQLEVLKSWNSKRSILFVGSKQFTQIVCDDRDENAVTECRDMLLMVTSLLILDEGHTPSTQETDILQALHKVQTPCKVVLSGALFHNHVKEVFNILNLVFPGFLKMSQPVVKHMMRQLKISGKKSITEVSELVEDTLLNDDDMTKNVNVIRSLRELTKDVIQYCKGEMLDELPGLLDFSVSLELSPKQKGVLHKLETGHEMVKTSSVEAALYIHPCLLEISEANAVDRDATVDILLNSINLRDGVKARFFLNILSLANSAGEKLLAFSQYTLPMKFLERLLVKEMGWHVGKEIFVINGDSSSEGRQLAMDQFNSSADAKVLFGSAEAFGEGTSLVGASRIVILDVHLNPSVTSQAIGSAFRPGQKKKVFVYRLVAADSPEEKAHETAFKKEVIPKLWLQWSERCTIEDFKLNQVDIDDCKDELLETDVIRDDIKALYRRY</sequence>
<evidence type="ECO:0000313" key="7">
    <source>
        <dbReference type="Proteomes" id="UP000006038"/>
    </source>
</evidence>
<feature type="compositionally biased region" description="Basic residues" evidence="2">
    <location>
        <begin position="690"/>
        <end position="700"/>
    </location>
</feature>
<dbReference type="PROSITE" id="PS51192">
    <property type="entry name" value="HELICASE_ATP_BIND_1"/>
    <property type="match status" value="1"/>
</dbReference>
<dbReference type="GO" id="GO:0016787">
    <property type="term" value="F:hydrolase activity"/>
    <property type="evidence" value="ECO:0007669"/>
    <property type="project" value="UniProtKB-KW"/>
</dbReference>
<dbReference type="InterPro" id="IPR028565">
    <property type="entry name" value="MHD"/>
</dbReference>
<evidence type="ECO:0000259" key="4">
    <source>
        <dbReference type="PROSITE" id="PS51192"/>
    </source>
</evidence>
<organism evidence="6">
    <name type="scientific">Oryza brachyantha</name>
    <name type="common">malo sina</name>
    <dbReference type="NCBI Taxonomy" id="4533"/>
    <lineage>
        <taxon>Eukaryota</taxon>
        <taxon>Viridiplantae</taxon>
        <taxon>Streptophyta</taxon>
        <taxon>Embryophyta</taxon>
        <taxon>Tracheophyta</taxon>
        <taxon>Spermatophyta</taxon>
        <taxon>Magnoliopsida</taxon>
        <taxon>Liliopsida</taxon>
        <taxon>Poales</taxon>
        <taxon>Poaceae</taxon>
        <taxon>BOP clade</taxon>
        <taxon>Oryzoideae</taxon>
        <taxon>Oryzeae</taxon>
        <taxon>Oryzinae</taxon>
        <taxon>Oryza</taxon>
    </lineage>
</organism>
<protein>
    <recommendedName>
        <fullName evidence="8">Helicase C-terminal domain-containing protein</fullName>
    </recommendedName>
</protein>
<dbReference type="eggNOG" id="KOG0390">
    <property type="taxonomic scope" value="Eukaryota"/>
</dbReference>
<dbReference type="InterPro" id="IPR000330">
    <property type="entry name" value="SNF2_N"/>
</dbReference>
<dbReference type="CDD" id="cd18793">
    <property type="entry name" value="SF2_C_SNF"/>
    <property type="match status" value="1"/>
</dbReference>
<evidence type="ECO:0000256" key="1">
    <source>
        <dbReference type="ARBA" id="ARBA00022801"/>
    </source>
</evidence>
<dbReference type="InterPro" id="IPR014001">
    <property type="entry name" value="Helicase_ATP-bd"/>
</dbReference>
<dbReference type="SMART" id="SM00490">
    <property type="entry name" value="HELICc"/>
    <property type="match status" value="1"/>
</dbReference>
<evidence type="ECO:0000313" key="6">
    <source>
        <dbReference type="EnsemblPlants" id="OB08G17150.1"/>
    </source>
</evidence>
<proteinExistence type="predicted"/>
<keyword evidence="1" id="KW-0378">Hydrolase</keyword>
<reference evidence="6" key="1">
    <citation type="journal article" date="2013" name="Nat. Commun.">
        <title>Whole-genome sequencing of Oryza brachyantha reveals mechanisms underlying Oryza genome evolution.</title>
        <authorList>
            <person name="Chen J."/>
            <person name="Huang Q."/>
            <person name="Gao D."/>
            <person name="Wang J."/>
            <person name="Lang Y."/>
            <person name="Liu T."/>
            <person name="Li B."/>
            <person name="Bai Z."/>
            <person name="Luis Goicoechea J."/>
            <person name="Liang C."/>
            <person name="Chen C."/>
            <person name="Zhang W."/>
            <person name="Sun S."/>
            <person name="Liao Y."/>
            <person name="Zhang X."/>
            <person name="Yang L."/>
            <person name="Song C."/>
            <person name="Wang M."/>
            <person name="Shi J."/>
            <person name="Liu G."/>
            <person name="Liu J."/>
            <person name="Zhou H."/>
            <person name="Zhou W."/>
            <person name="Yu Q."/>
            <person name="An N."/>
            <person name="Chen Y."/>
            <person name="Cai Q."/>
            <person name="Wang B."/>
            <person name="Liu B."/>
            <person name="Min J."/>
            <person name="Huang Y."/>
            <person name="Wu H."/>
            <person name="Li Z."/>
            <person name="Zhang Y."/>
            <person name="Yin Y."/>
            <person name="Song W."/>
            <person name="Jiang J."/>
            <person name="Jackson S.A."/>
            <person name="Wing R.A."/>
            <person name="Wang J."/>
            <person name="Chen M."/>
        </authorList>
    </citation>
    <scope>NUCLEOTIDE SEQUENCE [LARGE SCALE GENOMIC DNA]</scope>
    <source>
        <strain evidence="6">cv. IRGC 101232</strain>
    </source>
</reference>
<dbReference type="PROSITE" id="PS51072">
    <property type="entry name" value="MHD"/>
    <property type="match status" value="1"/>
</dbReference>
<evidence type="ECO:0008006" key="8">
    <source>
        <dbReference type="Google" id="ProtNLM"/>
    </source>
</evidence>
<dbReference type="Gene3D" id="3.40.50.300">
    <property type="entry name" value="P-loop containing nucleotide triphosphate hydrolases"/>
    <property type="match status" value="1"/>
</dbReference>
<dbReference type="SMART" id="SM00487">
    <property type="entry name" value="DEXDc"/>
    <property type="match status" value="1"/>
</dbReference>
<dbReference type="PANTHER" id="PTHR37769">
    <property type="entry name" value="OS08G0243900 PROTEIN"/>
    <property type="match status" value="1"/>
</dbReference>
<dbReference type="Pfam" id="PF10291">
    <property type="entry name" value="muHD"/>
    <property type="match status" value="1"/>
</dbReference>
<dbReference type="InterPro" id="IPR038718">
    <property type="entry name" value="SNF2-like_sf"/>
</dbReference>
<dbReference type="SUPFAM" id="SSF52540">
    <property type="entry name" value="P-loop containing nucleoside triphosphate hydrolases"/>
    <property type="match status" value="2"/>
</dbReference>
<feature type="region of interest" description="Disordered" evidence="2">
    <location>
        <begin position="679"/>
        <end position="700"/>
    </location>
</feature>
<dbReference type="Proteomes" id="UP000006038">
    <property type="component" value="Chromosome 8"/>
</dbReference>
<feature type="domain" description="Helicase C-terminal" evidence="5">
    <location>
        <begin position="1246"/>
        <end position="1411"/>
    </location>
</feature>
<reference evidence="6" key="2">
    <citation type="submission" date="2013-04" db="UniProtKB">
        <authorList>
            <consortium name="EnsemblPlants"/>
        </authorList>
    </citation>
    <scope>IDENTIFICATION</scope>
</reference>
<dbReference type="STRING" id="4533.J3MRI6"/>
<dbReference type="InterPro" id="IPR049730">
    <property type="entry name" value="SNF2/RAD54-like_C"/>
</dbReference>
<dbReference type="Pfam" id="PF00176">
    <property type="entry name" value="SNF2-rel_dom"/>
    <property type="match status" value="1"/>
</dbReference>
<evidence type="ECO:0000256" key="2">
    <source>
        <dbReference type="SAM" id="MobiDB-lite"/>
    </source>
</evidence>
<name>J3MRI6_ORYBR</name>